<dbReference type="InterPro" id="IPR025668">
    <property type="entry name" value="Tnp_DDE_dom"/>
</dbReference>
<dbReference type="EMBL" id="AMCI01002951">
    <property type="protein sequence ID" value="EJX01457.1"/>
    <property type="molecule type" value="Genomic_DNA"/>
</dbReference>
<proteinExistence type="predicted"/>
<organism evidence="2">
    <name type="scientific">gut metagenome</name>
    <dbReference type="NCBI Taxonomy" id="749906"/>
    <lineage>
        <taxon>unclassified sequences</taxon>
        <taxon>metagenomes</taxon>
        <taxon>organismal metagenomes</taxon>
    </lineage>
</organism>
<evidence type="ECO:0000313" key="2">
    <source>
        <dbReference type="EMBL" id="EJX01457.1"/>
    </source>
</evidence>
<dbReference type="AlphaFoldDB" id="J9G2J9"/>
<feature type="domain" description="Transposase DDE" evidence="1">
    <location>
        <begin position="3"/>
        <end position="319"/>
    </location>
</feature>
<sequence length="327" mass="37231">MPNYRKKKNRCLFLDVDSTYVELYGNQEQKSYNGHYGMSCLAPVLCYLHGYPIAVFGAAGTKDARRVLEHQFKRLIRRLEEFFPDYIIVLRGDAGFNSKFLIDTCDACGIKYVTGLSPNKKAESMKVKYAKAKRVKRYTDAGSSSRLIGKLDYQAKSWSSKRRVVARKQYLHGATQGDLRLIQTNIVQTTDRSHPGYSGELSAISNEKLYEKTYCGRANMERWIGEFKSECFGARASATKFTTNCYRMILSMYCQLVMKIARRFRMLGLKSSGDSPKKDIEPTVRTFRRDSICVTSKIAISSKKVVLTLPVHLHDEAGFMTLFSVPI</sequence>
<name>J9G2J9_9ZZZZ</name>
<comment type="caution">
    <text evidence="2">The sequence shown here is derived from an EMBL/GenBank/DDBJ whole genome shotgun (WGS) entry which is preliminary data.</text>
</comment>
<accession>J9G2J9</accession>
<dbReference type="Pfam" id="PF13701">
    <property type="entry name" value="DDE_Tnp_1_4"/>
    <property type="match status" value="1"/>
</dbReference>
<evidence type="ECO:0000259" key="1">
    <source>
        <dbReference type="Pfam" id="PF13701"/>
    </source>
</evidence>
<gene>
    <name evidence="2" type="ORF">EVA_10437</name>
</gene>
<reference evidence="2" key="1">
    <citation type="journal article" date="2012" name="PLoS ONE">
        <title>Gene sets for utilization of primary and secondary nutrition supplies in the distal gut of endangered iberian lynx.</title>
        <authorList>
            <person name="Alcaide M."/>
            <person name="Messina E."/>
            <person name="Richter M."/>
            <person name="Bargiela R."/>
            <person name="Peplies J."/>
            <person name="Huws S.A."/>
            <person name="Newbold C.J."/>
            <person name="Golyshin P.N."/>
            <person name="Simon M.A."/>
            <person name="Lopez G."/>
            <person name="Yakimov M.M."/>
            <person name="Ferrer M."/>
        </authorList>
    </citation>
    <scope>NUCLEOTIDE SEQUENCE</scope>
</reference>
<protein>
    <submittedName>
        <fullName evidence="2">Transposase</fullName>
    </submittedName>
</protein>